<dbReference type="SUPFAM" id="SSF46785">
    <property type="entry name" value="Winged helix' DNA-binding domain"/>
    <property type="match status" value="1"/>
</dbReference>
<dbReference type="InterPro" id="IPR001077">
    <property type="entry name" value="COMT_C"/>
</dbReference>
<dbReference type="EMBL" id="RWGY01000361">
    <property type="protein sequence ID" value="TVU02065.1"/>
    <property type="molecule type" value="Genomic_DNA"/>
</dbReference>
<dbReference type="PANTHER" id="PTHR11746">
    <property type="entry name" value="O-METHYLTRANSFERASE"/>
    <property type="match status" value="1"/>
</dbReference>
<keyword evidence="2" id="KW-0808">Transferase</keyword>
<dbReference type="GO" id="GO:0046983">
    <property type="term" value="F:protein dimerization activity"/>
    <property type="evidence" value="ECO:0007669"/>
    <property type="project" value="InterPro"/>
</dbReference>
<dbReference type="InterPro" id="IPR036388">
    <property type="entry name" value="WH-like_DNA-bd_sf"/>
</dbReference>
<dbReference type="Gramene" id="TVU02065">
    <property type="protein sequence ID" value="TVU02065"/>
    <property type="gene ID" value="EJB05_52431"/>
</dbReference>
<feature type="non-terminal residue" evidence="7">
    <location>
        <position position="1"/>
    </location>
</feature>
<dbReference type="InterPro" id="IPR012967">
    <property type="entry name" value="COMT_dimerisation"/>
</dbReference>
<keyword evidence="3" id="KW-0949">S-adenosyl-L-methionine</keyword>
<evidence type="ECO:0000256" key="3">
    <source>
        <dbReference type="ARBA" id="ARBA00022691"/>
    </source>
</evidence>
<feature type="domain" description="O-methyltransferase C-terminal" evidence="5">
    <location>
        <begin position="139"/>
        <end position="354"/>
    </location>
</feature>
<gene>
    <name evidence="7" type="ORF">EJB05_52431</name>
</gene>
<dbReference type="SUPFAM" id="SSF53335">
    <property type="entry name" value="S-adenosyl-L-methionine-dependent methyltransferases"/>
    <property type="match status" value="1"/>
</dbReference>
<protein>
    <recommendedName>
        <fullName evidence="9">O-methyltransferase domain-containing protein</fullName>
    </recommendedName>
</protein>
<dbReference type="GO" id="GO:0008757">
    <property type="term" value="F:S-adenosylmethionine-dependent methyltransferase activity"/>
    <property type="evidence" value="ECO:0007669"/>
    <property type="project" value="UniProtKB-ARBA"/>
</dbReference>
<dbReference type="FunFam" id="3.40.50.150:FF:000057">
    <property type="entry name" value="O-methyltransferase ZRP4"/>
    <property type="match status" value="1"/>
</dbReference>
<evidence type="ECO:0000259" key="6">
    <source>
        <dbReference type="Pfam" id="PF08100"/>
    </source>
</evidence>
<dbReference type="InterPro" id="IPR016461">
    <property type="entry name" value="COMT-like"/>
</dbReference>
<dbReference type="AlphaFoldDB" id="A0A5J9SSW0"/>
<dbReference type="Proteomes" id="UP000324897">
    <property type="component" value="Unassembled WGS sequence"/>
</dbReference>
<evidence type="ECO:0000259" key="5">
    <source>
        <dbReference type="Pfam" id="PF00891"/>
    </source>
</evidence>
<dbReference type="InterPro" id="IPR029063">
    <property type="entry name" value="SAM-dependent_MTases_sf"/>
</dbReference>
<keyword evidence="8" id="KW-1185">Reference proteome</keyword>
<dbReference type="GO" id="GO:0032259">
    <property type="term" value="P:methylation"/>
    <property type="evidence" value="ECO:0007669"/>
    <property type="project" value="UniProtKB-KW"/>
</dbReference>
<dbReference type="PROSITE" id="PS51683">
    <property type="entry name" value="SAM_OMT_II"/>
    <property type="match status" value="1"/>
</dbReference>
<dbReference type="Gene3D" id="3.40.50.150">
    <property type="entry name" value="Vaccinia Virus protein VP39"/>
    <property type="match status" value="1"/>
</dbReference>
<proteinExistence type="predicted"/>
<feature type="active site" description="Proton acceptor" evidence="4">
    <location>
        <position position="277"/>
    </location>
</feature>
<dbReference type="GO" id="GO:0008171">
    <property type="term" value="F:O-methyltransferase activity"/>
    <property type="evidence" value="ECO:0007669"/>
    <property type="project" value="InterPro"/>
</dbReference>
<reference evidence="7 8" key="1">
    <citation type="journal article" date="2019" name="Sci. Rep.">
        <title>A high-quality genome of Eragrostis curvula grass provides insights into Poaceae evolution and supports new strategies to enhance forage quality.</title>
        <authorList>
            <person name="Carballo J."/>
            <person name="Santos B.A.C.M."/>
            <person name="Zappacosta D."/>
            <person name="Garbus I."/>
            <person name="Selva J.P."/>
            <person name="Gallo C.A."/>
            <person name="Diaz A."/>
            <person name="Albertini E."/>
            <person name="Caccamo M."/>
            <person name="Echenique V."/>
        </authorList>
    </citation>
    <scope>NUCLEOTIDE SEQUENCE [LARGE SCALE GENOMIC DNA]</scope>
    <source>
        <strain evidence="8">cv. Victoria</strain>
        <tissue evidence="7">Leaf</tissue>
    </source>
</reference>
<dbReference type="Gene3D" id="1.10.10.10">
    <property type="entry name" value="Winged helix-like DNA-binding domain superfamily/Winged helix DNA-binding domain"/>
    <property type="match status" value="1"/>
</dbReference>
<dbReference type="PIRSF" id="PIRSF005739">
    <property type="entry name" value="O-mtase"/>
    <property type="match status" value="1"/>
</dbReference>
<evidence type="ECO:0000256" key="4">
    <source>
        <dbReference type="PIRSR" id="PIRSR005739-1"/>
    </source>
</evidence>
<keyword evidence="1" id="KW-0489">Methyltransferase</keyword>
<evidence type="ECO:0000256" key="1">
    <source>
        <dbReference type="ARBA" id="ARBA00022603"/>
    </source>
</evidence>
<name>A0A5J9SSW0_9POAL</name>
<dbReference type="Pfam" id="PF00891">
    <property type="entry name" value="Methyltransf_2"/>
    <property type="match status" value="1"/>
</dbReference>
<organism evidence="7 8">
    <name type="scientific">Eragrostis curvula</name>
    <name type="common">weeping love grass</name>
    <dbReference type="NCBI Taxonomy" id="38414"/>
    <lineage>
        <taxon>Eukaryota</taxon>
        <taxon>Viridiplantae</taxon>
        <taxon>Streptophyta</taxon>
        <taxon>Embryophyta</taxon>
        <taxon>Tracheophyta</taxon>
        <taxon>Spermatophyta</taxon>
        <taxon>Magnoliopsida</taxon>
        <taxon>Liliopsida</taxon>
        <taxon>Poales</taxon>
        <taxon>Poaceae</taxon>
        <taxon>PACMAD clade</taxon>
        <taxon>Chloridoideae</taxon>
        <taxon>Eragrostideae</taxon>
        <taxon>Eragrostidinae</taxon>
        <taxon>Eragrostis</taxon>
    </lineage>
</organism>
<evidence type="ECO:0000313" key="7">
    <source>
        <dbReference type="EMBL" id="TVU02065.1"/>
    </source>
</evidence>
<dbReference type="Pfam" id="PF08100">
    <property type="entry name" value="Dimerisation"/>
    <property type="match status" value="1"/>
</dbReference>
<dbReference type="InterPro" id="IPR036390">
    <property type="entry name" value="WH_DNA-bd_sf"/>
</dbReference>
<evidence type="ECO:0008006" key="9">
    <source>
        <dbReference type="Google" id="ProtNLM"/>
    </source>
</evidence>
<evidence type="ECO:0000313" key="8">
    <source>
        <dbReference type="Proteomes" id="UP000324897"/>
    </source>
</evidence>
<accession>A0A5J9SSW0</accession>
<dbReference type="OrthoDB" id="2410195at2759"/>
<feature type="domain" description="O-methyltransferase dimerisation" evidence="6">
    <location>
        <begin position="22"/>
        <end position="111"/>
    </location>
</feature>
<evidence type="ECO:0000256" key="2">
    <source>
        <dbReference type="ARBA" id="ARBA00022679"/>
    </source>
</evidence>
<comment type="caution">
    <text evidence="7">The sequence shown here is derived from an EMBL/GenBank/DDBJ whole genome shotgun (WGS) entry which is preliminary data.</text>
</comment>
<sequence length="377" mass="41201">METLMAASASPEFQQAHVELYNLALSYLKPMALQCTIELGIPNAIHRHGGAASLADLLDTVPVPERRRPYLPRLMRYLSATGILDLHHPPSATGGDQGMYSLTPLSRLLVDDILVNGCTSLGSFVLSQTTKYGVTAAMHLSEWFKSDNDGAEAEIPFRTAYGGMDFWDATRGDQRFNNVFNAGMGSSSKLVLDFVVTKCGQVFDGISSLIDVGGGTGSAARAIARAFPHVKCSVLDLPNVISGIPPGDDDGTVQYIAGDMMNYIPPTDAVLLKHVMHDWNDEDCLKILTQCKKAIRSGKSSGGKVVVIDTVVGSREKDMFEAQVSFDMLMMVLTTGKERDEQQWHDIFADAGFKHYKMKPILGFLSVIKLYPDELEM</sequence>